<evidence type="ECO:0000256" key="16">
    <source>
        <dbReference type="SAM" id="MobiDB-lite"/>
    </source>
</evidence>
<comment type="catalytic activity">
    <reaction evidence="14">
        <text>NAD(+) + (ADP-D-ribosyl)n-acceptor = nicotinamide + (ADP-D-ribosyl)n+1-acceptor + H(+).</text>
        <dbReference type="EC" id="2.4.2.30"/>
    </reaction>
</comment>
<keyword evidence="12" id="KW-0539">Nucleus</keyword>
<dbReference type="CDD" id="cd01437">
    <property type="entry name" value="parp_like"/>
    <property type="match status" value="1"/>
</dbReference>
<dbReference type="GO" id="GO:0003950">
    <property type="term" value="F:NAD+ poly-ADP-ribosyltransferase activity"/>
    <property type="evidence" value="ECO:0007669"/>
    <property type="project" value="UniProtKB-UniRule"/>
</dbReference>
<evidence type="ECO:0000256" key="12">
    <source>
        <dbReference type="ARBA" id="ARBA00023242"/>
    </source>
</evidence>
<dbReference type="Pfam" id="PF00644">
    <property type="entry name" value="PARP"/>
    <property type="match status" value="1"/>
</dbReference>
<keyword evidence="9" id="KW-0862">Zinc</keyword>
<keyword evidence="8" id="KW-0863">Zinc-finger</keyword>
<dbReference type="PANTHER" id="PTHR10459:SF60">
    <property type="entry name" value="POLY [ADP-RIBOSE] POLYMERASE 2"/>
    <property type="match status" value="1"/>
</dbReference>
<dbReference type="Gene3D" id="2.20.140.10">
    <property type="entry name" value="WGR domain"/>
    <property type="match status" value="1"/>
</dbReference>
<evidence type="ECO:0000256" key="10">
    <source>
        <dbReference type="ARBA" id="ARBA00023027"/>
    </source>
</evidence>
<keyword evidence="4" id="KW-0548">Nucleotidyltransferase</keyword>
<dbReference type="FunFam" id="2.20.140.10:FF:000001">
    <property type="entry name" value="Poly [ADP-ribose] polymerase"/>
    <property type="match status" value="1"/>
</dbReference>
<dbReference type="FunFam" id="1.20.142.10:FF:000002">
    <property type="entry name" value="Poly [ADP-ribose] polymerase"/>
    <property type="match status" value="1"/>
</dbReference>
<dbReference type="GO" id="GO:0006302">
    <property type="term" value="P:double-strand break repair"/>
    <property type="evidence" value="ECO:0007669"/>
    <property type="project" value="TreeGrafter"/>
</dbReference>
<reference evidence="20" key="1">
    <citation type="submission" date="2023-11" db="EMBL/GenBank/DDBJ databases">
        <authorList>
            <person name="Alioto T."/>
            <person name="Alioto T."/>
            <person name="Gomez Garrido J."/>
        </authorList>
    </citation>
    <scope>NUCLEOTIDE SEQUENCE</scope>
</reference>
<keyword evidence="2 15" id="KW-0328">Glycosyltransferase</keyword>
<evidence type="ECO:0000256" key="2">
    <source>
        <dbReference type="ARBA" id="ARBA00022676"/>
    </source>
</evidence>
<dbReference type="AlphaFoldDB" id="A0AAI9E8F8"/>
<dbReference type="SUPFAM" id="SSF142921">
    <property type="entry name" value="WGR domain-like"/>
    <property type="match status" value="1"/>
</dbReference>
<feature type="compositionally biased region" description="Acidic residues" evidence="16">
    <location>
        <begin position="222"/>
        <end position="233"/>
    </location>
</feature>
<evidence type="ECO:0000256" key="7">
    <source>
        <dbReference type="ARBA" id="ARBA00022765"/>
    </source>
</evidence>
<keyword evidence="7" id="KW-0013">ADP-ribosylation</keyword>
<dbReference type="InterPro" id="IPR036616">
    <property type="entry name" value="Poly(ADP-ribose)pol_reg_dom_sf"/>
</dbReference>
<dbReference type="SUPFAM" id="SSF47587">
    <property type="entry name" value="Domain of poly(ADP-ribose) polymerase"/>
    <property type="match status" value="1"/>
</dbReference>
<evidence type="ECO:0000256" key="14">
    <source>
        <dbReference type="ARBA" id="ARBA00033987"/>
    </source>
</evidence>
<protein>
    <recommendedName>
        <fullName evidence="15">Poly [ADP-ribose] polymerase</fullName>
        <shortName evidence="15">PARP</shortName>
        <ecNumber evidence="15">2.4.2.-</ecNumber>
    </recommendedName>
</protein>
<dbReference type="GO" id="GO:0003677">
    <property type="term" value="F:DNA binding"/>
    <property type="evidence" value="ECO:0007669"/>
    <property type="project" value="UniProtKB-KW"/>
</dbReference>
<dbReference type="GO" id="GO:0016779">
    <property type="term" value="F:nucleotidyltransferase activity"/>
    <property type="evidence" value="ECO:0007669"/>
    <property type="project" value="UniProtKB-KW"/>
</dbReference>
<dbReference type="Gene3D" id="1.20.142.10">
    <property type="entry name" value="Poly(ADP-ribose) polymerase, regulatory domain"/>
    <property type="match status" value="1"/>
</dbReference>
<name>A0AAI9E8F8_9PEZI</name>
<dbReference type="Gene3D" id="3.90.228.10">
    <property type="match status" value="1"/>
</dbReference>
<dbReference type="Pfam" id="PF05406">
    <property type="entry name" value="WGR"/>
    <property type="match status" value="1"/>
</dbReference>
<dbReference type="FunFam" id="3.90.228.10:FF:000002">
    <property type="entry name" value="Poly [ADP-ribose] polymerase"/>
    <property type="match status" value="1"/>
</dbReference>
<keyword evidence="11" id="KW-0238">DNA-binding</keyword>
<sequence>MPALRARKRAATPDAEPDPPAKRGRSAAKSKQPADDDDDDGAAQPKAAPKFKGRPAAKKMKVEDDDDEDADEKQKSKGKGKAKVKDEPAEDAQVSDAQYAKGGNLVIPLDEICHLTQHHVYVDNGTGIIYDAALNQTNARGNNNKFYRIQLLTDGRDRYLTWTRWGRVGEQGQRAVLGDGSFQDALKNFEKKFKDKSGNTWANRGQDPKPNKYVFVERSYEPDSEDDDDEEAAEAGADKSRSRSTSPAKCTLKAPVKSLMELIFNQQYMADTMIHLNYDSEKLPLGKLSKATIGRGFQTLKSLSELLDDQSLAQSEHDLPYQDALEQLSNRFYSFIPHAFGRNRPPVISDNNMLKREVELLESLTDLKDTDSIIKAGKGGSGVHPLDARFDGLGMREMEPVDRSADEFTNISEYLVKTVGATHGSHYEVLDVFRIERSGEADRFQSFGKKGSDRRLLWHGSRSTNYGGILSQGLRIAPPEAPVSGYMFGKGVYLADMSSKSANYCMPSISGGHALLLLCEAELGDPMHELIDASYTAGEDAIAKGMYSTWGKGNTGPQGWKDAECIHPSLAGVNMPDTTKAPGATNVPGAFLLYNEYIAYDVAQVRLRYLLRVKM</sequence>
<feature type="domain" description="PARP catalytic" evidence="17">
    <location>
        <begin position="384"/>
        <end position="615"/>
    </location>
</feature>
<evidence type="ECO:0000256" key="15">
    <source>
        <dbReference type="RuleBase" id="RU362114"/>
    </source>
</evidence>
<feature type="region of interest" description="Disordered" evidence="16">
    <location>
        <begin position="220"/>
        <end position="249"/>
    </location>
</feature>
<comment type="subcellular location">
    <subcellularLocation>
        <location evidence="1">Nucleus</location>
    </subcellularLocation>
</comment>
<evidence type="ECO:0000259" key="18">
    <source>
        <dbReference type="PROSITE" id="PS51060"/>
    </source>
</evidence>
<proteinExistence type="inferred from homology"/>
<evidence type="ECO:0000313" key="20">
    <source>
        <dbReference type="EMBL" id="CAK3869542.1"/>
    </source>
</evidence>
<dbReference type="InterPro" id="IPR050800">
    <property type="entry name" value="ARTD/PARP"/>
</dbReference>
<accession>A0AAI9E8F8</accession>
<evidence type="ECO:0000256" key="6">
    <source>
        <dbReference type="ARBA" id="ARBA00022737"/>
    </source>
</evidence>
<gene>
    <name evidence="20" type="ORF">LECACI_7A001958</name>
</gene>
<dbReference type="InterPro" id="IPR008893">
    <property type="entry name" value="WGR_domain"/>
</dbReference>
<dbReference type="PANTHER" id="PTHR10459">
    <property type="entry name" value="DNA LIGASE"/>
    <property type="match status" value="1"/>
</dbReference>
<evidence type="ECO:0000256" key="4">
    <source>
        <dbReference type="ARBA" id="ARBA00022695"/>
    </source>
</evidence>
<feature type="domain" description="WGR" evidence="19">
    <location>
        <begin position="117"/>
        <end position="213"/>
    </location>
</feature>
<dbReference type="InterPro" id="IPR012317">
    <property type="entry name" value="Poly(ADP-ribose)pol_cat_dom"/>
</dbReference>
<dbReference type="PROSITE" id="PS51977">
    <property type="entry name" value="WGR"/>
    <property type="match status" value="1"/>
</dbReference>
<feature type="region of interest" description="Disordered" evidence="16">
    <location>
        <begin position="1"/>
        <end position="93"/>
    </location>
</feature>
<dbReference type="EMBL" id="CAVMBE010000008">
    <property type="protein sequence ID" value="CAK3869542.1"/>
    <property type="molecule type" value="Genomic_DNA"/>
</dbReference>
<feature type="compositionally biased region" description="Basic residues" evidence="16">
    <location>
        <begin position="49"/>
        <end position="59"/>
    </location>
</feature>
<dbReference type="GO" id="GO:0070212">
    <property type="term" value="P:protein poly-ADP-ribosylation"/>
    <property type="evidence" value="ECO:0007669"/>
    <property type="project" value="TreeGrafter"/>
</dbReference>
<evidence type="ECO:0000256" key="11">
    <source>
        <dbReference type="ARBA" id="ARBA00023125"/>
    </source>
</evidence>
<dbReference type="Proteomes" id="UP001296104">
    <property type="component" value="Unassembled WGS sequence"/>
</dbReference>
<dbReference type="InterPro" id="IPR036930">
    <property type="entry name" value="WGR_dom_sf"/>
</dbReference>
<dbReference type="GO" id="GO:0005730">
    <property type="term" value="C:nucleolus"/>
    <property type="evidence" value="ECO:0007669"/>
    <property type="project" value="TreeGrafter"/>
</dbReference>
<evidence type="ECO:0000259" key="19">
    <source>
        <dbReference type="PROSITE" id="PS51977"/>
    </source>
</evidence>
<organism evidence="20 21">
    <name type="scientific">Lecanosticta acicola</name>
    <dbReference type="NCBI Taxonomy" id="111012"/>
    <lineage>
        <taxon>Eukaryota</taxon>
        <taxon>Fungi</taxon>
        <taxon>Dikarya</taxon>
        <taxon>Ascomycota</taxon>
        <taxon>Pezizomycotina</taxon>
        <taxon>Dothideomycetes</taxon>
        <taxon>Dothideomycetidae</taxon>
        <taxon>Mycosphaerellales</taxon>
        <taxon>Mycosphaerellaceae</taxon>
        <taxon>Lecanosticta</taxon>
    </lineage>
</organism>
<dbReference type="Pfam" id="PF02877">
    <property type="entry name" value="PARP_reg"/>
    <property type="match status" value="1"/>
</dbReference>
<keyword evidence="5" id="KW-0479">Metal-binding</keyword>
<keyword evidence="3 15" id="KW-0808">Transferase</keyword>
<keyword evidence="10 15" id="KW-0520">NAD</keyword>
<dbReference type="EC" id="2.4.2.-" evidence="15"/>
<evidence type="ECO:0000259" key="17">
    <source>
        <dbReference type="PROSITE" id="PS51059"/>
    </source>
</evidence>
<evidence type="ECO:0000256" key="5">
    <source>
        <dbReference type="ARBA" id="ARBA00022723"/>
    </source>
</evidence>
<dbReference type="SMART" id="SM00773">
    <property type="entry name" value="WGR"/>
    <property type="match status" value="1"/>
</dbReference>
<comment type="caution">
    <text evidence="20">The sequence shown here is derived from an EMBL/GenBank/DDBJ whole genome shotgun (WGS) entry which is preliminary data.</text>
</comment>
<evidence type="ECO:0000256" key="1">
    <source>
        <dbReference type="ARBA" id="ARBA00004123"/>
    </source>
</evidence>
<dbReference type="InterPro" id="IPR004102">
    <property type="entry name" value="Poly(ADP-ribose)pol_reg_dom"/>
</dbReference>
<evidence type="ECO:0000313" key="21">
    <source>
        <dbReference type="Proteomes" id="UP001296104"/>
    </source>
</evidence>
<dbReference type="PROSITE" id="PS51060">
    <property type="entry name" value="PARP_ALPHA_HD"/>
    <property type="match status" value="1"/>
</dbReference>
<dbReference type="GO" id="GO:1990404">
    <property type="term" value="F:NAD+-protein mono-ADP-ribosyltransferase activity"/>
    <property type="evidence" value="ECO:0007669"/>
    <property type="project" value="TreeGrafter"/>
</dbReference>
<keyword evidence="21" id="KW-1185">Reference proteome</keyword>
<dbReference type="SUPFAM" id="SSF56399">
    <property type="entry name" value="ADP-ribosylation"/>
    <property type="match status" value="1"/>
</dbReference>
<evidence type="ECO:0000256" key="8">
    <source>
        <dbReference type="ARBA" id="ARBA00022771"/>
    </source>
</evidence>
<dbReference type="CDD" id="cd07997">
    <property type="entry name" value="WGR_PARP"/>
    <property type="match status" value="1"/>
</dbReference>
<keyword evidence="6" id="KW-0677">Repeat</keyword>
<comment type="similarity">
    <text evidence="13">Belongs to the ARTD/PARP family.</text>
</comment>
<evidence type="ECO:0000256" key="3">
    <source>
        <dbReference type="ARBA" id="ARBA00022679"/>
    </source>
</evidence>
<evidence type="ECO:0000256" key="9">
    <source>
        <dbReference type="ARBA" id="ARBA00022833"/>
    </source>
</evidence>
<dbReference type="GO" id="GO:0008270">
    <property type="term" value="F:zinc ion binding"/>
    <property type="evidence" value="ECO:0007669"/>
    <property type="project" value="UniProtKB-KW"/>
</dbReference>
<dbReference type="PROSITE" id="PS51059">
    <property type="entry name" value="PARP_CATALYTIC"/>
    <property type="match status" value="1"/>
</dbReference>
<evidence type="ECO:0000256" key="13">
    <source>
        <dbReference type="ARBA" id="ARBA00024347"/>
    </source>
</evidence>
<feature type="compositionally biased region" description="Basic residues" evidence="16">
    <location>
        <begin position="1"/>
        <end position="10"/>
    </location>
</feature>
<feature type="domain" description="PARP alpha-helical" evidence="18">
    <location>
        <begin position="249"/>
        <end position="375"/>
    </location>
</feature>